<dbReference type="KEGG" id="nfa:NFA_52990"/>
<organism evidence="4 5">
    <name type="scientific">Nocardia farcinica (strain IFM 10152)</name>
    <dbReference type="NCBI Taxonomy" id="247156"/>
    <lineage>
        <taxon>Bacteria</taxon>
        <taxon>Bacillati</taxon>
        <taxon>Actinomycetota</taxon>
        <taxon>Actinomycetes</taxon>
        <taxon>Mycobacteriales</taxon>
        <taxon>Nocardiaceae</taxon>
        <taxon>Nocardia</taxon>
    </lineage>
</organism>
<dbReference type="Pfam" id="PF13399">
    <property type="entry name" value="LytR_C"/>
    <property type="match status" value="1"/>
</dbReference>
<reference evidence="4 5" key="1">
    <citation type="journal article" date="2004" name="Proc. Natl. Acad. Sci. U.S.A.">
        <title>The complete genomic sequence of Nocardia farcinica IFM 10152.</title>
        <authorList>
            <person name="Ishikawa J."/>
            <person name="Yamashita A."/>
            <person name="Mikami Y."/>
            <person name="Hoshino Y."/>
            <person name="Kurita H."/>
            <person name="Hotta K."/>
            <person name="Shiba T."/>
            <person name="Hattori M."/>
        </authorList>
    </citation>
    <scope>NUCLEOTIDE SEQUENCE [LARGE SCALE GENOMIC DNA]</scope>
    <source>
        <strain evidence="4 5">IFM 10152</strain>
    </source>
</reference>
<evidence type="ECO:0000256" key="1">
    <source>
        <dbReference type="SAM" id="MobiDB-lite"/>
    </source>
</evidence>
<dbReference type="InterPro" id="IPR027381">
    <property type="entry name" value="LytR/CpsA/Psr_C"/>
</dbReference>
<dbReference type="Gene3D" id="3.30.70.2390">
    <property type="match status" value="1"/>
</dbReference>
<feature type="compositionally biased region" description="Low complexity" evidence="1">
    <location>
        <begin position="34"/>
        <end position="76"/>
    </location>
</feature>
<dbReference type="HOGENOM" id="CLU_073279_1_0_11"/>
<dbReference type="Proteomes" id="UP000006820">
    <property type="component" value="Chromosome"/>
</dbReference>
<dbReference type="EMBL" id="AP006618">
    <property type="protein sequence ID" value="BAD60151.1"/>
    <property type="molecule type" value="Genomic_DNA"/>
</dbReference>
<feature type="compositionally biased region" description="Pro residues" evidence="1">
    <location>
        <begin position="77"/>
        <end position="93"/>
    </location>
</feature>
<dbReference type="RefSeq" id="WP_011211833.1">
    <property type="nucleotide sequence ID" value="NC_006361.1"/>
</dbReference>
<name>Q5YNU0_NOCFA</name>
<gene>
    <name evidence="4" type="ordered locus">NFA_52990</name>
</gene>
<keyword evidence="5" id="KW-1185">Reference proteome</keyword>
<feature type="domain" description="LytR/CpsA/Psr regulator C-terminal" evidence="3">
    <location>
        <begin position="100"/>
        <end position="186"/>
    </location>
</feature>
<proteinExistence type="predicted"/>
<dbReference type="OrthoDB" id="4427486at2"/>
<evidence type="ECO:0000313" key="4">
    <source>
        <dbReference type="EMBL" id="BAD60151.1"/>
    </source>
</evidence>
<keyword evidence="2" id="KW-0812">Transmembrane</keyword>
<evidence type="ECO:0000313" key="5">
    <source>
        <dbReference type="Proteomes" id="UP000006820"/>
    </source>
</evidence>
<dbReference type="AlphaFoldDB" id="Q5YNU0"/>
<keyword evidence="2" id="KW-0472">Membrane</keyword>
<feature type="transmembrane region" description="Helical" evidence="2">
    <location>
        <begin position="12"/>
        <end position="33"/>
    </location>
</feature>
<keyword evidence="2" id="KW-1133">Transmembrane helix</keyword>
<dbReference type="eggNOG" id="ENOG50330SA">
    <property type="taxonomic scope" value="Bacteria"/>
</dbReference>
<evidence type="ECO:0000259" key="3">
    <source>
        <dbReference type="Pfam" id="PF13399"/>
    </source>
</evidence>
<feature type="region of interest" description="Disordered" evidence="1">
    <location>
        <begin position="34"/>
        <end position="93"/>
    </location>
</feature>
<evidence type="ECO:0000256" key="2">
    <source>
        <dbReference type="SAM" id="Phobius"/>
    </source>
</evidence>
<protein>
    <recommendedName>
        <fullName evidence="3">LytR/CpsA/Psr regulator C-terminal domain-containing protein</fullName>
    </recommendedName>
</protein>
<dbReference type="STRING" id="247156.NFA_52990"/>
<sequence>MNYPNPTSGGPPLRALAMVLIALAIVFAGLGAMSMSSSDSDGEESAAPTTTSAAAPAATTTTTAAPATTATTTVASTPPPPPPPEPQVAAPPAPAVDRAVPVRVLNNSLVAGLANRTANQLAANGWTNVTAGNYAAGTLAKTTVYYGNSAAEREAALAIAQELGAVAEPKSAGVGDGSAGVIVILTGN</sequence>
<dbReference type="GeneID" id="61135874"/>
<accession>Q5YNU0</accession>